<dbReference type="EMBL" id="PFQK01000042">
    <property type="protein sequence ID" value="PJC81885.1"/>
    <property type="molecule type" value="Genomic_DNA"/>
</dbReference>
<proteinExistence type="predicted"/>
<dbReference type="AlphaFoldDB" id="A0A2M8GMW2"/>
<dbReference type="Proteomes" id="UP000229370">
    <property type="component" value="Unassembled WGS sequence"/>
</dbReference>
<accession>A0A2M8GMW2</accession>
<comment type="caution">
    <text evidence="1">The sequence shown here is derived from an EMBL/GenBank/DDBJ whole genome shotgun (WGS) entry which is preliminary data.</text>
</comment>
<reference evidence="2" key="1">
    <citation type="submission" date="2017-09" db="EMBL/GenBank/DDBJ databases">
        <title>Depth-based differentiation of microbial function through sediment-hosted aquifers and enrichment of novel symbionts in the deep terrestrial subsurface.</title>
        <authorList>
            <person name="Probst A.J."/>
            <person name="Ladd B."/>
            <person name="Jarett J.K."/>
            <person name="Geller-Mcgrath D.E."/>
            <person name="Sieber C.M.K."/>
            <person name="Emerson J.B."/>
            <person name="Anantharaman K."/>
            <person name="Thomas B.C."/>
            <person name="Malmstrom R."/>
            <person name="Stieglmeier M."/>
            <person name="Klingl A."/>
            <person name="Woyke T."/>
            <person name="Ryan C.M."/>
            <person name="Banfield J.F."/>
        </authorList>
    </citation>
    <scope>NUCLEOTIDE SEQUENCE [LARGE SCALE GENOMIC DNA]</scope>
</reference>
<gene>
    <name evidence="1" type="ORF">CO007_02175</name>
</gene>
<sequence>MGRGVPVATDDGDNIKGIGMPMWQHSALANVILAAKKCLLDAYTKEEKEYAWMMFLEAREFIKEQIGTANVGEILRKEDVENLIWNKDCNHFGRRFNENVRISQAFNLLGAFYVLRGMNLIPDINPQDLKSRLIPLQEFITKEIGSLVNRQKLDRVTSNSSQFKILKQIRENLIRNYGFDILTETSGLLRVMASADLFQQFSSNGEYTLIPQ</sequence>
<evidence type="ECO:0000313" key="1">
    <source>
        <dbReference type="EMBL" id="PJC81885.1"/>
    </source>
</evidence>
<protein>
    <submittedName>
        <fullName evidence="1">Uncharacterized protein</fullName>
    </submittedName>
</protein>
<organism evidence="1 2">
    <name type="scientific">Candidatus Roizmanbacteria bacterium CG_4_8_14_3_um_filter_36_10</name>
    <dbReference type="NCBI Taxonomy" id="1974834"/>
    <lineage>
        <taxon>Bacteria</taxon>
        <taxon>Candidatus Roizmaniibacteriota</taxon>
    </lineage>
</organism>
<evidence type="ECO:0000313" key="2">
    <source>
        <dbReference type="Proteomes" id="UP000229370"/>
    </source>
</evidence>
<name>A0A2M8GMW2_9BACT</name>